<keyword evidence="4" id="KW-0067">ATP-binding</keyword>
<feature type="domain" description="Brr2 N-terminal helicase PWI" evidence="7">
    <location>
        <begin position="67"/>
        <end position="133"/>
    </location>
</feature>
<proteinExistence type="predicted"/>
<protein>
    <submittedName>
        <fullName evidence="8">Uncharacterized protein</fullName>
    </submittedName>
</protein>
<evidence type="ECO:0000256" key="3">
    <source>
        <dbReference type="ARBA" id="ARBA00022806"/>
    </source>
</evidence>
<keyword evidence="9" id="KW-1185">Reference proteome</keyword>
<name>A0AAD8I1H1_9APIA</name>
<dbReference type="PANTHER" id="PTHR47961:SF4">
    <property type="entry name" value="ACTIVATING SIGNAL COINTEGRATOR 1 COMPLEX SUBUNIT 3"/>
    <property type="match status" value="1"/>
</dbReference>
<keyword evidence="2" id="KW-0378">Hydrolase</keyword>
<sequence length="236" mass="26595">MALCLASEALDYRQSKSQRRVESVLTDEDYEEDDDDLADGHGSGAMQMGCGIDDDDDQGVEDDEMLTLNIQDIDAYWLQRKISQADEKQQIHPQQSQKLAEEVLNILAEGGDDKQVETKLLVHLQFDKFSLAKIEDGSFNQGNQKIVNGAPMKALVAEVVGNLSNRLKHYGVKVKELKGDQTLTDQQIEETQIIVTTPGKWNIITRKSGYRTDTSLLGYLLHCPITKMWLCFFELI</sequence>
<keyword evidence="1" id="KW-0547">Nucleotide-binding</keyword>
<feature type="region of interest" description="Disordered" evidence="5">
    <location>
        <begin position="13"/>
        <end position="48"/>
    </location>
</feature>
<evidence type="ECO:0000256" key="2">
    <source>
        <dbReference type="ARBA" id="ARBA00022801"/>
    </source>
</evidence>
<dbReference type="GO" id="GO:0003676">
    <property type="term" value="F:nucleic acid binding"/>
    <property type="evidence" value="ECO:0007669"/>
    <property type="project" value="InterPro"/>
</dbReference>
<dbReference type="GO" id="GO:0004386">
    <property type="term" value="F:helicase activity"/>
    <property type="evidence" value="ECO:0007669"/>
    <property type="project" value="UniProtKB-KW"/>
</dbReference>
<gene>
    <name evidence="8" type="ORF">POM88_032917</name>
</gene>
<dbReference type="Pfam" id="PF00270">
    <property type="entry name" value="DEAD"/>
    <property type="match status" value="1"/>
</dbReference>
<dbReference type="InterPro" id="IPR050474">
    <property type="entry name" value="Hel308_SKI2-like"/>
</dbReference>
<evidence type="ECO:0000256" key="4">
    <source>
        <dbReference type="ARBA" id="ARBA00022840"/>
    </source>
</evidence>
<dbReference type="Pfam" id="PF18149">
    <property type="entry name" value="Helicase_PWI"/>
    <property type="match status" value="1"/>
</dbReference>
<reference evidence="8" key="1">
    <citation type="submission" date="2023-02" db="EMBL/GenBank/DDBJ databases">
        <title>Genome of toxic invasive species Heracleum sosnowskyi carries increased number of genes despite the absence of recent whole-genome duplications.</title>
        <authorList>
            <person name="Schelkunov M."/>
            <person name="Shtratnikova V."/>
            <person name="Makarenko M."/>
            <person name="Klepikova A."/>
            <person name="Omelchenko D."/>
            <person name="Novikova G."/>
            <person name="Obukhova E."/>
            <person name="Bogdanov V."/>
            <person name="Penin A."/>
            <person name="Logacheva M."/>
        </authorList>
    </citation>
    <scope>NUCLEOTIDE SEQUENCE</scope>
    <source>
        <strain evidence="8">Hsosn_3</strain>
        <tissue evidence="8">Leaf</tissue>
    </source>
</reference>
<organism evidence="8 9">
    <name type="scientific">Heracleum sosnowskyi</name>
    <dbReference type="NCBI Taxonomy" id="360622"/>
    <lineage>
        <taxon>Eukaryota</taxon>
        <taxon>Viridiplantae</taxon>
        <taxon>Streptophyta</taxon>
        <taxon>Embryophyta</taxon>
        <taxon>Tracheophyta</taxon>
        <taxon>Spermatophyta</taxon>
        <taxon>Magnoliopsida</taxon>
        <taxon>eudicotyledons</taxon>
        <taxon>Gunneridae</taxon>
        <taxon>Pentapetalae</taxon>
        <taxon>asterids</taxon>
        <taxon>campanulids</taxon>
        <taxon>Apiales</taxon>
        <taxon>Apiaceae</taxon>
        <taxon>Apioideae</taxon>
        <taxon>apioid superclade</taxon>
        <taxon>Tordylieae</taxon>
        <taxon>Tordyliinae</taxon>
        <taxon>Heracleum</taxon>
    </lineage>
</organism>
<dbReference type="GO" id="GO:0005524">
    <property type="term" value="F:ATP binding"/>
    <property type="evidence" value="ECO:0007669"/>
    <property type="project" value="UniProtKB-KW"/>
</dbReference>
<evidence type="ECO:0000256" key="1">
    <source>
        <dbReference type="ARBA" id="ARBA00022741"/>
    </source>
</evidence>
<dbReference type="SUPFAM" id="SSF52540">
    <property type="entry name" value="P-loop containing nucleoside triphosphate hydrolases"/>
    <property type="match status" value="1"/>
</dbReference>
<evidence type="ECO:0000259" key="7">
    <source>
        <dbReference type="Pfam" id="PF18149"/>
    </source>
</evidence>
<dbReference type="GO" id="GO:0016787">
    <property type="term" value="F:hydrolase activity"/>
    <property type="evidence" value="ECO:0007669"/>
    <property type="project" value="UniProtKB-KW"/>
</dbReference>
<dbReference type="InterPro" id="IPR011545">
    <property type="entry name" value="DEAD/DEAH_box_helicase_dom"/>
</dbReference>
<dbReference type="InterPro" id="IPR041094">
    <property type="entry name" value="Brr2_helicase_PWI"/>
</dbReference>
<evidence type="ECO:0000313" key="8">
    <source>
        <dbReference type="EMBL" id="KAK1376724.1"/>
    </source>
</evidence>
<dbReference type="AlphaFoldDB" id="A0AAD8I1H1"/>
<dbReference type="Gene3D" id="3.40.50.300">
    <property type="entry name" value="P-loop containing nucleotide triphosphate hydrolases"/>
    <property type="match status" value="1"/>
</dbReference>
<evidence type="ECO:0000313" key="9">
    <source>
        <dbReference type="Proteomes" id="UP001237642"/>
    </source>
</evidence>
<dbReference type="GO" id="GO:0005634">
    <property type="term" value="C:nucleus"/>
    <property type="evidence" value="ECO:0007669"/>
    <property type="project" value="TreeGrafter"/>
</dbReference>
<reference evidence="8" key="2">
    <citation type="submission" date="2023-05" db="EMBL/GenBank/DDBJ databases">
        <authorList>
            <person name="Schelkunov M.I."/>
        </authorList>
    </citation>
    <scope>NUCLEOTIDE SEQUENCE</scope>
    <source>
        <strain evidence="8">Hsosn_3</strain>
        <tissue evidence="8">Leaf</tissue>
    </source>
</reference>
<dbReference type="Proteomes" id="UP001237642">
    <property type="component" value="Unassembled WGS sequence"/>
</dbReference>
<evidence type="ECO:0000256" key="5">
    <source>
        <dbReference type="SAM" id="MobiDB-lite"/>
    </source>
</evidence>
<dbReference type="EMBL" id="JAUIZM010000007">
    <property type="protein sequence ID" value="KAK1376724.1"/>
    <property type="molecule type" value="Genomic_DNA"/>
</dbReference>
<keyword evidence="3" id="KW-0347">Helicase</keyword>
<feature type="domain" description="DEAD/DEAH-box helicase" evidence="6">
    <location>
        <begin position="139"/>
        <end position="208"/>
    </location>
</feature>
<accession>A0AAD8I1H1</accession>
<evidence type="ECO:0000259" key="6">
    <source>
        <dbReference type="Pfam" id="PF00270"/>
    </source>
</evidence>
<feature type="compositionally biased region" description="Acidic residues" evidence="5">
    <location>
        <begin position="25"/>
        <end position="37"/>
    </location>
</feature>
<comment type="caution">
    <text evidence="8">The sequence shown here is derived from an EMBL/GenBank/DDBJ whole genome shotgun (WGS) entry which is preliminary data.</text>
</comment>
<dbReference type="PANTHER" id="PTHR47961">
    <property type="entry name" value="DNA POLYMERASE THETA, PUTATIVE (AFU_ORTHOLOGUE AFUA_1G05260)-RELATED"/>
    <property type="match status" value="1"/>
</dbReference>
<feature type="compositionally biased region" description="Basic and acidic residues" evidence="5">
    <location>
        <begin position="13"/>
        <end position="22"/>
    </location>
</feature>
<dbReference type="InterPro" id="IPR027417">
    <property type="entry name" value="P-loop_NTPase"/>
</dbReference>